<gene>
    <name evidence="5" type="ORF">UCRPC4_g00821</name>
</gene>
<evidence type="ECO:0000313" key="6">
    <source>
        <dbReference type="Proteomes" id="UP000053317"/>
    </source>
</evidence>
<dbReference type="PANTHER" id="PTHR23402">
    <property type="entry name" value="PROTEASE FAMILY C15 PYROGLUTAMYL-PEPTIDASE I-RELATED"/>
    <property type="match status" value="1"/>
</dbReference>
<reference evidence="5 6" key="1">
    <citation type="submission" date="2015-05" db="EMBL/GenBank/DDBJ databases">
        <title>Distinctive expansion of gene families associated with plant cell wall degradation and secondary metabolism in the genomes of grapevine trunk pathogens.</title>
        <authorList>
            <person name="Lawrence D.P."/>
            <person name="Travadon R."/>
            <person name="Rolshausen P.E."/>
            <person name="Baumgartner K."/>
        </authorList>
    </citation>
    <scope>NUCLEOTIDE SEQUENCE [LARGE SCALE GENOMIC DNA]</scope>
    <source>
        <strain evidence="5">UCRPC4</strain>
    </source>
</reference>
<evidence type="ECO:0000313" key="5">
    <source>
        <dbReference type="EMBL" id="KKY27841.1"/>
    </source>
</evidence>
<comment type="similarity">
    <text evidence="1">Belongs to the peptidase C15 family.</text>
</comment>
<protein>
    <submittedName>
        <fullName evidence="5">Putative pyroglutamyl peptidase type</fullName>
    </submittedName>
</protein>
<name>A0A0G2F0M7_PHACM</name>
<dbReference type="Gene3D" id="3.40.630.20">
    <property type="entry name" value="Peptidase C15, pyroglutamyl peptidase I-like"/>
    <property type="match status" value="1"/>
</dbReference>
<sequence>MGDAGPLAVDAETSIRNVADAVQEPETKEVNVLVTGFGPFKSFPKNPSWLIASTLPPTLSLTFPADAYASSPTVKTITIKLHVYPSEVPVSYHAVSQLIPTLLDSDNATSPSISYDHVVHIGMAGGRNYYSFETQAHRSGYKIRDIDGLDGYNCGERRWKSETFSKHGPAPEILGFGYDERDVWGRWVGYVNGHNPNDSAEKKTLRVANEDANGNFSPVNSSSAVSGMGRGGLKGQEVDIRISHDAGHFLCDFIFFTSLAERWRQKLENAPSDDTLDRQHTTNLPVIFLHVPPATDSAAIDIGRQSAEGLIKAIVESWEFGFRHS</sequence>
<evidence type="ECO:0000256" key="2">
    <source>
        <dbReference type="ARBA" id="ARBA00022670"/>
    </source>
</evidence>
<keyword evidence="2" id="KW-0645">Protease</keyword>
<organism evidence="5 6">
    <name type="scientific">Phaeomoniella chlamydospora</name>
    <name type="common">Phaeoacremonium chlamydosporum</name>
    <dbReference type="NCBI Taxonomy" id="158046"/>
    <lineage>
        <taxon>Eukaryota</taxon>
        <taxon>Fungi</taxon>
        <taxon>Dikarya</taxon>
        <taxon>Ascomycota</taxon>
        <taxon>Pezizomycotina</taxon>
        <taxon>Eurotiomycetes</taxon>
        <taxon>Chaetothyriomycetidae</taxon>
        <taxon>Phaeomoniellales</taxon>
        <taxon>Phaeomoniellaceae</taxon>
        <taxon>Phaeomoniella</taxon>
    </lineage>
</organism>
<evidence type="ECO:0000256" key="1">
    <source>
        <dbReference type="ARBA" id="ARBA00006641"/>
    </source>
</evidence>
<dbReference type="AlphaFoldDB" id="A0A0G2F0M7"/>
<reference evidence="5 6" key="2">
    <citation type="submission" date="2015-05" db="EMBL/GenBank/DDBJ databases">
        <authorList>
            <person name="Morales-Cruz A."/>
            <person name="Amrine K.C."/>
            <person name="Cantu D."/>
        </authorList>
    </citation>
    <scope>NUCLEOTIDE SEQUENCE [LARGE SCALE GENOMIC DNA]</scope>
    <source>
        <strain evidence="5">UCRPC4</strain>
    </source>
</reference>
<evidence type="ECO:0000256" key="4">
    <source>
        <dbReference type="ARBA" id="ARBA00022807"/>
    </source>
</evidence>
<proteinExistence type="inferred from homology"/>
<dbReference type="SUPFAM" id="SSF53182">
    <property type="entry name" value="Pyrrolidone carboxyl peptidase (pyroglutamate aminopeptidase)"/>
    <property type="match status" value="1"/>
</dbReference>
<dbReference type="EMBL" id="LCWF01000021">
    <property type="protein sequence ID" value="KKY27841.1"/>
    <property type="molecule type" value="Genomic_DNA"/>
</dbReference>
<keyword evidence="4" id="KW-0788">Thiol protease</keyword>
<dbReference type="PANTHER" id="PTHR23402:SF1">
    <property type="entry name" value="PYROGLUTAMYL-PEPTIDASE I"/>
    <property type="match status" value="1"/>
</dbReference>
<keyword evidence="3" id="KW-0378">Hydrolase</keyword>
<dbReference type="GO" id="GO:0006508">
    <property type="term" value="P:proteolysis"/>
    <property type="evidence" value="ECO:0007669"/>
    <property type="project" value="UniProtKB-KW"/>
</dbReference>
<dbReference type="OrthoDB" id="407146at2759"/>
<keyword evidence="6" id="KW-1185">Reference proteome</keyword>
<dbReference type="InterPro" id="IPR016125">
    <property type="entry name" value="Peptidase_C15-like"/>
</dbReference>
<evidence type="ECO:0000256" key="3">
    <source>
        <dbReference type="ARBA" id="ARBA00022801"/>
    </source>
</evidence>
<dbReference type="InterPro" id="IPR036440">
    <property type="entry name" value="Peptidase_C15-like_sf"/>
</dbReference>
<dbReference type="GO" id="GO:0008234">
    <property type="term" value="F:cysteine-type peptidase activity"/>
    <property type="evidence" value="ECO:0007669"/>
    <property type="project" value="UniProtKB-KW"/>
</dbReference>
<comment type="caution">
    <text evidence="5">The sequence shown here is derived from an EMBL/GenBank/DDBJ whole genome shotgun (WGS) entry which is preliminary data.</text>
</comment>
<dbReference type="Proteomes" id="UP000053317">
    <property type="component" value="Unassembled WGS sequence"/>
</dbReference>
<accession>A0A0G2F0M7</accession>